<dbReference type="Proteomes" id="UP000190961">
    <property type="component" value="Unassembled WGS sequence"/>
</dbReference>
<dbReference type="GO" id="GO:0003677">
    <property type="term" value="F:DNA binding"/>
    <property type="evidence" value="ECO:0007669"/>
    <property type="project" value="InterPro"/>
</dbReference>
<sequence>MKKMLLLALTLCVVSFNILSAQSPDPLPRRDSINVLLEFSLKIYRTYPDQACKLAERAFRYATEEKDVLLEGKSSFMLGMVYKELNDPQRSLREYRHALQLFETLHDSTRIGRTYNGMGTVYLFNLNHVTWSSYYLNKAKSYLQHDSVNLANVLTNIGSLKLRTGNLDEALTLYRSAYEIQQKHNDLPRMSVSLNNIATVLDHKKDFRASIEYYQKSLQIERILENRKSIATVLLGLAGANCQNGAHDQAEVYLRESMAISKKYSFHVNYVSALQYMAYECEHTHKLSEAKNFALEANTLADKYHLSHIKGEIYHQLSILHEKMGELKEALVYQQKCSSFKDSIANVERKAAADLVDLKEKTVQASTPAPVVYWPWLSLVLVGSASLGFIFYRKRKHQHHSPAITEMDMNETTVQAAQEYIVPEVGKYRITNNVQDIASGNNPTPEKSQAIAPDNDMAIPKPAVHLEVINGQGMKLINLDDVQWFQKEGKSYHAFTEKGNYRVRQNMADLEDSLPKTKFFRINRSVIINTSQMSNYSFWENHKYIIRMRDPRKSEFTISRNRLREMKETFNVFEN</sequence>
<protein>
    <submittedName>
        <fullName evidence="10">Tetratricopeptide repeat-containing protein</fullName>
    </submittedName>
</protein>
<keyword evidence="8" id="KW-0732">Signal</keyword>
<dbReference type="InterPro" id="IPR007492">
    <property type="entry name" value="LytTR_DNA-bd_dom"/>
</dbReference>
<keyword evidence="4 6" id="KW-0802">TPR repeat</keyword>
<evidence type="ECO:0000256" key="3">
    <source>
        <dbReference type="ARBA" id="ARBA00022737"/>
    </source>
</evidence>
<evidence type="ECO:0000256" key="7">
    <source>
        <dbReference type="SAM" id="Phobius"/>
    </source>
</evidence>
<keyword evidence="7" id="KW-0812">Transmembrane</keyword>
<organism evidence="10 11">
    <name type="scientific">Ohtaekwangia koreensis</name>
    <dbReference type="NCBI Taxonomy" id="688867"/>
    <lineage>
        <taxon>Bacteria</taxon>
        <taxon>Pseudomonadati</taxon>
        <taxon>Bacteroidota</taxon>
        <taxon>Cytophagia</taxon>
        <taxon>Cytophagales</taxon>
        <taxon>Fulvivirgaceae</taxon>
        <taxon>Ohtaekwangia</taxon>
    </lineage>
</organism>
<evidence type="ECO:0000259" key="9">
    <source>
        <dbReference type="PROSITE" id="PS50930"/>
    </source>
</evidence>
<feature type="domain" description="HTH LytTR-type" evidence="9">
    <location>
        <begin position="466"/>
        <end position="572"/>
    </location>
</feature>
<dbReference type="InterPro" id="IPR051476">
    <property type="entry name" value="Bac_ResReg_Asp_Phosphatase"/>
</dbReference>
<evidence type="ECO:0000313" key="10">
    <source>
        <dbReference type="EMBL" id="SKC58091.1"/>
    </source>
</evidence>
<evidence type="ECO:0000256" key="6">
    <source>
        <dbReference type="PROSITE-ProRule" id="PRU00339"/>
    </source>
</evidence>
<name>A0A1T5K377_9BACT</name>
<dbReference type="SUPFAM" id="SSF48452">
    <property type="entry name" value="TPR-like"/>
    <property type="match status" value="2"/>
</dbReference>
<dbReference type="PANTHER" id="PTHR46630">
    <property type="entry name" value="TETRATRICOPEPTIDE REPEAT PROTEIN 29"/>
    <property type="match status" value="1"/>
</dbReference>
<dbReference type="PANTHER" id="PTHR46630:SF1">
    <property type="entry name" value="TETRATRICOPEPTIDE REPEAT PROTEIN 29"/>
    <property type="match status" value="1"/>
</dbReference>
<gene>
    <name evidence="10" type="ORF">SAMN05660236_1760</name>
</gene>
<dbReference type="SMART" id="SM00028">
    <property type="entry name" value="TPR"/>
    <property type="match status" value="6"/>
</dbReference>
<dbReference type="GO" id="GO:0005737">
    <property type="term" value="C:cytoplasm"/>
    <property type="evidence" value="ECO:0007669"/>
    <property type="project" value="UniProtKB-SubCell"/>
</dbReference>
<dbReference type="Gene3D" id="2.40.50.1020">
    <property type="entry name" value="LytTr DNA-binding domain"/>
    <property type="match status" value="1"/>
</dbReference>
<dbReference type="Pfam" id="PF13424">
    <property type="entry name" value="TPR_12"/>
    <property type="match status" value="1"/>
</dbReference>
<dbReference type="OrthoDB" id="9781208at2"/>
<dbReference type="Gene3D" id="1.25.40.10">
    <property type="entry name" value="Tetratricopeptide repeat domain"/>
    <property type="match status" value="2"/>
</dbReference>
<accession>A0A1T5K377</accession>
<keyword evidence="2" id="KW-0963">Cytoplasm</keyword>
<keyword evidence="7" id="KW-0472">Membrane</keyword>
<dbReference type="PROSITE" id="PS50005">
    <property type="entry name" value="TPR"/>
    <property type="match status" value="1"/>
</dbReference>
<reference evidence="10 11" key="1">
    <citation type="submission" date="2017-02" db="EMBL/GenBank/DDBJ databases">
        <authorList>
            <person name="Peterson S.W."/>
        </authorList>
    </citation>
    <scope>NUCLEOTIDE SEQUENCE [LARGE SCALE GENOMIC DNA]</scope>
    <source>
        <strain evidence="10 11">DSM 25262</strain>
    </source>
</reference>
<evidence type="ECO:0000313" key="11">
    <source>
        <dbReference type="Proteomes" id="UP000190961"/>
    </source>
</evidence>
<dbReference type="Pfam" id="PF04397">
    <property type="entry name" value="LytTR"/>
    <property type="match status" value="1"/>
</dbReference>
<comment type="similarity">
    <text evidence="5">Belongs to the Rap family.</text>
</comment>
<feature type="signal peptide" evidence="8">
    <location>
        <begin position="1"/>
        <end position="20"/>
    </location>
</feature>
<feature type="chain" id="PRO_5012843614" evidence="8">
    <location>
        <begin position="21"/>
        <end position="575"/>
    </location>
</feature>
<dbReference type="RefSeq" id="WP_079686279.1">
    <property type="nucleotide sequence ID" value="NZ_FUZU01000001.1"/>
</dbReference>
<dbReference type="SMART" id="SM00850">
    <property type="entry name" value="LytTR"/>
    <property type="match status" value="1"/>
</dbReference>
<evidence type="ECO:0000256" key="4">
    <source>
        <dbReference type="ARBA" id="ARBA00022803"/>
    </source>
</evidence>
<dbReference type="EMBL" id="FUZU01000001">
    <property type="protein sequence ID" value="SKC58091.1"/>
    <property type="molecule type" value="Genomic_DNA"/>
</dbReference>
<keyword evidence="7" id="KW-1133">Transmembrane helix</keyword>
<evidence type="ECO:0000256" key="2">
    <source>
        <dbReference type="ARBA" id="ARBA00022490"/>
    </source>
</evidence>
<keyword evidence="11" id="KW-1185">Reference proteome</keyword>
<dbReference type="InterPro" id="IPR011990">
    <property type="entry name" value="TPR-like_helical_dom_sf"/>
</dbReference>
<dbReference type="AlphaFoldDB" id="A0A1T5K377"/>
<feature type="transmembrane region" description="Helical" evidence="7">
    <location>
        <begin position="373"/>
        <end position="392"/>
    </location>
</feature>
<evidence type="ECO:0000256" key="5">
    <source>
        <dbReference type="ARBA" id="ARBA00038253"/>
    </source>
</evidence>
<dbReference type="STRING" id="688867.SAMN05660236_1760"/>
<comment type="subcellular location">
    <subcellularLocation>
        <location evidence="1">Cytoplasm</location>
    </subcellularLocation>
</comment>
<keyword evidence="3" id="KW-0677">Repeat</keyword>
<evidence type="ECO:0000256" key="1">
    <source>
        <dbReference type="ARBA" id="ARBA00004496"/>
    </source>
</evidence>
<dbReference type="InterPro" id="IPR019734">
    <property type="entry name" value="TPR_rpt"/>
</dbReference>
<dbReference type="PROSITE" id="PS50930">
    <property type="entry name" value="HTH_LYTTR"/>
    <property type="match status" value="1"/>
</dbReference>
<dbReference type="Pfam" id="PF13181">
    <property type="entry name" value="TPR_8"/>
    <property type="match status" value="2"/>
</dbReference>
<evidence type="ECO:0000256" key="8">
    <source>
        <dbReference type="SAM" id="SignalP"/>
    </source>
</evidence>
<feature type="repeat" description="TPR" evidence="6">
    <location>
        <begin position="151"/>
        <end position="184"/>
    </location>
</feature>
<proteinExistence type="inferred from homology"/>